<evidence type="ECO:0000313" key="2">
    <source>
        <dbReference type="Proteomes" id="UP000531561"/>
    </source>
</evidence>
<dbReference type="RefSeq" id="XP_037198066.1">
    <property type="nucleotide sequence ID" value="XM_037336700.1"/>
</dbReference>
<dbReference type="EMBL" id="JABFCT010000001">
    <property type="protein sequence ID" value="KAF5879122.1"/>
    <property type="molecule type" value="Genomic_DNA"/>
</dbReference>
<keyword evidence="2" id="KW-1185">Reference proteome</keyword>
<accession>A0A8H6ENW7</accession>
<gene>
    <name evidence="1" type="ORF">Bfra_006327</name>
</gene>
<sequence>MAQKNTKLVSTDKDFETIYKHIMSLAQGRPQLTDLRGLSSLRENQWRWMIQRIRIYHTRKHIGTLCTFSFILLAVI</sequence>
<dbReference type="GeneID" id="59260392"/>
<comment type="caution">
    <text evidence="1">The sequence shown here is derived from an EMBL/GenBank/DDBJ whole genome shotgun (WGS) entry which is preliminary data.</text>
</comment>
<organism evidence="1 2">
    <name type="scientific">Botrytis fragariae</name>
    <dbReference type="NCBI Taxonomy" id="1964551"/>
    <lineage>
        <taxon>Eukaryota</taxon>
        <taxon>Fungi</taxon>
        <taxon>Dikarya</taxon>
        <taxon>Ascomycota</taxon>
        <taxon>Pezizomycotina</taxon>
        <taxon>Leotiomycetes</taxon>
        <taxon>Helotiales</taxon>
        <taxon>Sclerotiniaceae</taxon>
        <taxon>Botrytis</taxon>
    </lineage>
</organism>
<reference evidence="1 2" key="1">
    <citation type="journal article" date="2020" name="Phytopathology">
        <title>A high-quality genome resource of Botrytis fragariae, a new and rapidly spreading fungal pathogen causing strawberry gray mold in the U.S.A.</title>
        <authorList>
            <person name="Wu Y."/>
            <person name="Saski C.A."/>
            <person name="Schnabel G."/>
            <person name="Xiao S."/>
            <person name="Hu M."/>
        </authorList>
    </citation>
    <scope>NUCLEOTIDE SEQUENCE [LARGE SCALE GENOMIC DNA]</scope>
    <source>
        <strain evidence="1 2">BVB16</strain>
    </source>
</reference>
<name>A0A8H6ENW7_9HELO</name>
<evidence type="ECO:0000313" key="1">
    <source>
        <dbReference type="EMBL" id="KAF5879122.1"/>
    </source>
</evidence>
<protein>
    <submittedName>
        <fullName evidence="1">Uncharacterized protein</fullName>
    </submittedName>
</protein>
<proteinExistence type="predicted"/>
<dbReference type="Proteomes" id="UP000531561">
    <property type="component" value="Unassembled WGS sequence"/>
</dbReference>
<dbReference type="AlphaFoldDB" id="A0A8H6ENW7"/>